<dbReference type="AlphaFoldDB" id="A0A6G9YPV3"/>
<dbReference type="EMBL" id="CP046172">
    <property type="protein sequence ID" value="QIS15228.1"/>
    <property type="molecule type" value="Genomic_DNA"/>
</dbReference>
<dbReference type="RefSeq" id="WP_167477513.1">
    <property type="nucleotide sequence ID" value="NZ_CP046172.1"/>
</dbReference>
<dbReference type="KEGG" id="nah:F5544_37000"/>
<organism evidence="1 2">
    <name type="scientific">Nocardia arthritidis</name>
    <dbReference type="NCBI Taxonomy" id="228602"/>
    <lineage>
        <taxon>Bacteria</taxon>
        <taxon>Bacillati</taxon>
        <taxon>Actinomycetota</taxon>
        <taxon>Actinomycetes</taxon>
        <taxon>Mycobacteriales</taxon>
        <taxon>Nocardiaceae</taxon>
        <taxon>Nocardia</taxon>
    </lineage>
</organism>
<dbReference type="Proteomes" id="UP000503540">
    <property type="component" value="Chromosome"/>
</dbReference>
<name>A0A6G9YPV3_9NOCA</name>
<sequence>MVGIEQRFQELSKTVSIPQPWDLTGYVEAVAAYRGRPISLHPIGAGVLSGSGCGTGSGLWIAKRDCDVIVYGADTTRWHAEHIVVHELGHMLLGHGAEPEPPKPLPEQTLAAVAELLPSISLESIAHVLGRTDYGTARERDAETFADLVMLQAMRPPRRNSLLHKTFFRDGRL</sequence>
<accession>A0A6G9YPV3</accession>
<reference evidence="1 2" key="1">
    <citation type="journal article" date="2019" name="ACS Chem. Biol.">
        <title>Identification and Mobilization of a Cryptic Antibiotic Biosynthesis Gene Locus from a Human-Pathogenic Nocardia Isolate.</title>
        <authorList>
            <person name="Herisse M."/>
            <person name="Ishida K."/>
            <person name="Porter J.L."/>
            <person name="Howden B."/>
            <person name="Hertweck C."/>
            <person name="Stinear T.P."/>
            <person name="Pidot S.J."/>
        </authorList>
    </citation>
    <scope>NUCLEOTIDE SEQUENCE [LARGE SCALE GENOMIC DNA]</scope>
    <source>
        <strain evidence="1 2">AUSMDU00012717</strain>
    </source>
</reference>
<evidence type="ECO:0000313" key="1">
    <source>
        <dbReference type="EMBL" id="QIS15228.1"/>
    </source>
</evidence>
<keyword evidence="2" id="KW-1185">Reference proteome</keyword>
<gene>
    <name evidence="1" type="ORF">F5544_37000</name>
</gene>
<evidence type="ECO:0000313" key="2">
    <source>
        <dbReference type="Proteomes" id="UP000503540"/>
    </source>
</evidence>
<protein>
    <recommendedName>
        <fullName evidence="3">ImmA/IrrE family metallo-endopeptidase</fullName>
    </recommendedName>
</protein>
<proteinExistence type="predicted"/>
<evidence type="ECO:0008006" key="3">
    <source>
        <dbReference type="Google" id="ProtNLM"/>
    </source>
</evidence>